<dbReference type="GO" id="GO:0045292">
    <property type="term" value="P:mRNA cis splicing, via spliceosome"/>
    <property type="evidence" value="ECO:0007669"/>
    <property type="project" value="TreeGrafter"/>
</dbReference>
<feature type="domain" description="Splicing factor Cactin C-terminal" evidence="1">
    <location>
        <begin position="62"/>
        <end position="186"/>
    </location>
</feature>
<evidence type="ECO:0000259" key="1">
    <source>
        <dbReference type="Pfam" id="PF09732"/>
    </source>
</evidence>
<dbReference type="EMBL" id="JACMSC010000008">
    <property type="protein sequence ID" value="KAG6512256.1"/>
    <property type="molecule type" value="Genomic_DNA"/>
</dbReference>
<sequence length="186" mass="21891">MLKRKSVEILEQTMNAKKARTPTTQENMKLKAMRAMGAALDEGDALFGAGSEVSLDSQVKWWNDKYLTRKPEYLNLIRTGFVWNKYNRTHYDRDNPPPKIVQGYKFNLFFPDLVDKSKVPQYVFEKDGTSTDTCLLRFYSGPPYQDIVFRIVNKDLEYSPKKGFMSTFDNGTLRLYFNFKQYPYRR</sequence>
<dbReference type="GO" id="GO:0005681">
    <property type="term" value="C:spliceosomal complex"/>
    <property type="evidence" value="ECO:0007669"/>
    <property type="project" value="TreeGrafter"/>
</dbReference>
<proteinExistence type="predicted"/>
<dbReference type="GO" id="GO:0005737">
    <property type="term" value="C:cytoplasm"/>
    <property type="evidence" value="ECO:0007669"/>
    <property type="project" value="TreeGrafter"/>
</dbReference>
<dbReference type="SMART" id="SM01050">
    <property type="entry name" value="CactinC_cactus"/>
    <property type="match status" value="1"/>
</dbReference>
<dbReference type="AlphaFoldDB" id="A0A8J5GXZ9"/>
<comment type="caution">
    <text evidence="2">The sequence shown here is derived from an EMBL/GenBank/DDBJ whole genome shotgun (WGS) entry which is preliminary data.</text>
</comment>
<evidence type="ECO:0000313" key="2">
    <source>
        <dbReference type="EMBL" id="KAG6512256.1"/>
    </source>
</evidence>
<organism evidence="2 3">
    <name type="scientific">Zingiber officinale</name>
    <name type="common">Ginger</name>
    <name type="synonym">Amomum zingiber</name>
    <dbReference type="NCBI Taxonomy" id="94328"/>
    <lineage>
        <taxon>Eukaryota</taxon>
        <taxon>Viridiplantae</taxon>
        <taxon>Streptophyta</taxon>
        <taxon>Embryophyta</taxon>
        <taxon>Tracheophyta</taxon>
        <taxon>Spermatophyta</taxon>
        <taxon>Magnoliopsida</taxon>
        <taxon>Liliopsida</taxon>
        <taxon>Zingiberales</taxon>
        <taxon>Zingiberaceae</taxon>
        <taxon>Zingiber</taxon>
    </lineage>
</organism>
<dbReference type="PANTHER" id="PTHR21737">
    <property type="entry name" value="POLYGLUTAMINE BINDING PROTEIN 1/MARVEL MEMBRANE-ASSOCIATING DOMAIN CONTAINING 3"/>
    <property type="match status" value="1"/>
</dbReference>
<dbReference type="PANTHER" id="PTHR21737:SF4">
    <property type="entry name" value="SPLICING FACTOR CACTIN"/>
    <property type="match status" value="1"/>
</dbReference>
<evidence type="ECO:0000313" key="3">
    <source>
        <dbReference type="Proteomes" id="UP000734854"/>
    </source>
</evidence>
<protein>
    <recommendedName>
        <fullName evidence="1">Splicing factor Cactin C-terminal domain-containing protein</fullName>
    </recommendedName>
</protein>
<reference evidence="2 3" key="1">
    <citation type="submission" date="2020-08" db="EMBL/GenBank/DDBJ databases">
        <title>Plant Genome Project.</title>
        <authorList>
            <person name="Zhang R.-G."/>
        </authorList>
    </citation>
    <scope>NUCLEOTIDE SEQUENCE [LARGE SCALE GENOMIC DNA]</scope>
    <source>
        <tissue evidence="2">Rhizome</tissue>
    </source>
</reference>
<name>A0A8J5GXZ9_ZINOF</name>
<accession>A0A8J5GXZ9</accession>
<gene>
    <name evidence="2" type="ORF">ZIOFF_030353</name>
</gene>
<dbReference type="OrthoDB" id="768854at2759"/>
<keyword evidence="3" id="KW-1185">Reference proteome</keyword>
<dbReference type="Proteomes" id="UP000734854">
    <property type="component" value="Unassembled WGS sequence"/>
</dbReference>
<dbReference type="Pfam" id="PF09732">
    <property type="entry name" value="CactinC_cactus"/>
    <property type="match status" value="1"/>
</dbReference>
<dbReference type="InterPro" id="IPR019134">
    <property type="entry name" value="Cactin_C"/>
</dbReference>